<evidence type="ECO:0000259" key="10">
    <source>
        <dbReference type="PROSITE" id="PS50048"/>
    </source>
</evidence>
<name>A0A370BM12_ASPNG</name>
<evidence type="ECO:0000256" key="8">
    <source>
        <dbReference type="SAM" id="MobiDB-lite"/>
    </source>
</evidence>
<accession>A0A370BM12</accession>
<keyword evidence="3" id="KW-0862">Zinc</keyword>
<feature type="transmembrane region" description="Helical" evidence="9">
    <location>
        <begin position="597"/>
        <end position="619"/>
    </location>
</feature>
<dbReference type="CDD" id="cd12148">
    <property type="entry name" value="fungal_TF_MHR"/>
    <property type="match status" value="1"/>
</dbReference>
<organism evidence="11 12">
    <name type="scientific">Aspergillus niger ATCC 13496</name>
    <dbReference type="NCBI Taxonomy" id="1353008"/>
    <lineage>
        <taxon>Eukaryota</taxon>
        <taxon>Fungi</taxon>
        <taxon>Dikarya</taxon>
        <taxon>Ascomycota</taxon>
        <taxon>Pezizomycotina</taxon>
        <taxon>Eurotiomycetes</taxon>
        <taxon>Eurotiomycetidae</taxon>
        <taxon>Eurotiales</taxon>
        <taxon>Aspergillaceae</taxon>
        <taxon>Aspergillus</taxon>
        <taxon>Aspergillus subgen. Circumdati</taxon>
    </lineage>
</organism>
<dbReference type="InterPro" id="IPR052202">
    <property type="entry name" value="Yeast_MetPath_Reg"/>
</dbReference>
<dbReference type="GO" id="GO:0045944">
    <property type="term" value="P:positive regulation of transcription by RNA polymerase II"/>
    <property type="evidence" value="ECO:0007669"/>
    <property type="project" value="TreeGrafter"/>
</dbReference>
<dbReference type="PROSITE" id="PS50048">
    <property type="entry name" value="ZN2_CY6_FUNGAL_2"/>
    <property type="match status" value="1"/>
</dbReference>
<dbReference type="GO" id="GO:0005634">
    <property type="term" value="C:nucleus"/>
    <property type="evidence" value="ECO:0007669"/>
    <property type="project" value="UniProtKB-SubCell"/>
</dbReference>
<feature type="domain" description="Zn(2)-C6 fungal-type" evidence="10">
    <location>
        <begin position="39"/>
        <end position="69"/>
    </location>
</feature>
<feature type="compositionally biased region" description="Basic and acidic residues" evidence="8">
    <location>
        <begin position="751"/>
        <end position="763"/>
    </location>
</feature>
<keyword evidence="5" id="KW-0238">DNA-binding</keyword>
<dbReference type="InterPro" id="IPR007219">
    <property type="entry name" value="XnlR_reg_dom"/>
</dbReference>
<dbReference type="GO" id="GO:0006351">
    <property type="term" value="P:DNA-templated transcription"/>
    <property type="evidence" value="ECO:0007669"/>
    <property type="project" value="InterPro"/>
</dbReference>
<evidence type="ECO:0000256" key="2">
    <source>
        <dbReference type="ARBA" id="ARBA00022723"/>
    </source>
</evidence>
<feature type="compositionally biased region" description="Low complexity" evidence="8">
    <location>
        <begin position="143"/>
        <end position="154"/>
    </location>
</feature>
<dbReference type="GO" id="GO:0000981">
    <property type="term" value="F:DNA-binding transcription factor activity, RNA polymerase II-specific"/>
    <property type="evidence" value="ECO:0007669"/>
    <property type="project" value="InterPro"/>
</dbReference>
<dbReference type="PROSITE" id="PS00463">
    <property type="entry name" value="ZN2_CY6_FUNGAL_1"/>
    <property type="match status" value="1"/>
</dbReference>
<evidence type="ECO:0000256" key="4">
    <source>
        <dbReference type="ARBA" id="ARBA00023015"/>
    </source>
</evidence>
<keyword evidence="9" id="KW-0472">Membrane</keyword>
<feature type="region of interest" description="Disordered" evidence="8">
    <location>
        <begin position="672"/>
        <end position="704"/>
    </location>
</feature>
<keyword evidence="9" id="KW-0812">Transmembrane</keyword>
<evidence type="ECO:0000313" key="12">
    <source>
        <dbReference type="Proteomes" id="UP000253845"/>
    </source>
</evidence>
<dbReference type="GO" id="GO:0043565">
    <property type="term" value="F:sequence-specific DNA binding"/>
    <property type="evidence" value="ECO:0007669"/>
    <property type="project" value="TreeGrafter"/>
</dbReference>
<dbReference type="Gene3D" id="4.10.240.10">
    <property type="entry name" value="Zn(2)-C6 fungal-type DNA-binding domain"/>
    <property type="match status" value="1"/>
</dbReference>
<feature type="compositionally biased region" description="Polar residues" evidence="8">
    <location>
        <begin position="672"/>
        <end position="698"/>
    </location>
</feature>
<dbReference type="Pfam" id="PF04082">
    <property type="entry name" value="Fungal_trans"/>
    <property type="match status" value="1"/>
</dbReference>
<dbReference type="InterPro" id="IPR036864">
    <property type="entry name" value="Zn2-C6_fun-type_DNA-bd_sf"/>
</dbReference>
<dbReference type="VEuPathDB" id="FungiDB:M747DRAFT_362610"/>
<dbReference type="EMBL" id="KZ851964">
    <property type="protein sequence ID" value="RDH14539.1"/>
    <property type="molecule type" value="Genomic_DNA"/>
</dbReference>
<dbReference type="AlphaFoldDB" id="A0A370BM12"/>
<dbReference type="Pfam" id="PF00172">
    <property type="entry name" value="Zn_clus"/>
    <property type="match status" value="1"/>
</dbReference>
<keyword evidence="6" id="KW-0804">Transcription</keyword>
<dbReference type="Proteomes" id="UP000253845">
    <property type="component" value="Unassembled WGS sequence"/>
</dbReference>
<sequence length="763" mass="85180">MEQPSPPWYPTTEVRPSANALSKTHSSTTSTRHKRRPAACVRCRRRKVRCDGAVPTCSNCAKAGVDCMEGRAASAVSRSRLYYLERRVRELERLEISPLRDNFDNSQSAFDQNQLLGGHNASPPQTSVVAEHHGLDLSQNHHSPPVQSSAVPSSTQITHNQPPAHEVGLLSLASNTDPKYLGPSSGVSFAQLIYESAPQSQGLPLPLLRSQGTRQELHALPPTVTGQALTSEVSSIPPIHLPSPTECQQYAEAYFESTCLYPFISQDRLYELLSQVRKFKETSTWNHPVPIRLAAAQLGLVLSLGARFLELRLGSEFDSHDFFVSAMTHCSQICLQDSVEGVQVLLLMVLHSFYSPKGLNAWYLLHTIIASCLDLGLQRRHGYAPELNLTTYPVTAQRRSAIFWSAYSMDRTLTTILGRPLTLRDEAIDQPFPGLEGSDEVDEAGTQWHRACITSEMNMQPSEQIPSTYLAFIYSLRFDRIIAEIKLMIYRVSRSPRRFPWPSNIPAWQRETEQACNNLLTEVHNQQRGRPLCGRSSLSGTTVQCLEIKFHQCIILLYRPSPQLPYPSFDAIKTCFGSAMKIIQINAELHRFLNMELSWLSAHSIFVAAITVLYCLWAYPTVRGLMPVNVPLSRVESALELLTFLKRQWSVAVQPCEKLSRLIALTRESISETAENPRQSETTDNNIRNPTAETQVGNGASAVPQEDGRSLLIDELGILRDLFDLGWLSDWGSDPTQPPVWDTSGFMTGFDARRDSGAARRGG</sequence>
<dbReference type="SMART" id="SM00066">
    <property type="entry name" value="GAL4"/>
    <property type="match status" value="1"/>
</dbReference>
<keyword evidence="2" id="KW-0479">Metal-binding</keyword>
<gene>
    <name evidence="11" type="ORF">M747DRAFT_362610</name>
</gene>
<dbReference type="InterPro" id="IPR001138">
    <property type="entry name" value="Zn2Cys6_DnaBD"/>
</dbReference>
<dbReference type="SMART" id="SM00906">
    <property type="entry name" value="Fungal_trans"/>
    <property type="match status" value="1"/>
</dbReference>
<feature type="region of interest" description="Disordered" evidence="8">
    <location>
        <begin position="136"/>
        <end position="161"/>
    </location>
</feature>
<feature type="region of interest" description="Disordered" evidence="8">
    <location>
        <begin position="739"/>
        <end position="763"/>
    </location>
</feature>
<evidence type="ECO:0000256" key="7">
    <source>
        <dbReference type="ARBA" id="ARBA00023242"/>
    </source>
</evidence>
<dbReference type="GO" id="GO:0008270">
    <property type="term" value="F:zinc ion binding"/>
    <property type="evidence" value="ECO:0007669"/>
    <property type="project" value="InterPro"/>
</dbReference>
<keyword evidence="9" id="KW-1133">Transmembrane helix</keyword>
<keyword evidence="7" id="KW-0539">Nucleus</keyword>
<keyword evidence="4" id="KW-0805">Transcription regulation</keyword>
<dbReference type="PANTHER" id="PTHR47782:SF12">
    <property type="entry name" value="ZN(II)2CYS6 TRANSCRIPTION FACTOR (EUROFUNG)"/>
    <property type="match status" value="1"/>
</dbReference>
<comment type="subcellular location">
    <subcellularLocation>
        <location evidence="1">Nucleus</location>
    </subcellularLocation>
</comment>
<evidence type="ECO:0000256" key="6">
    <source>
        <dbReference type="ARBA" id="ARBA00023163"/>
    </source>
</evidence>
<proteinExistence type="predicted"/>
<feature type="region of interest" description="Disordered" evidence="8">
    <location>
        <begin position="1"/>
        <end position="37"/>
    </location>
</feature>
<dbReference type="PANTHER" id="PTHR47782">
    <property type="entry name" value="ZN(II)2CYS6 TRANSCRIPTION FACTOR (EUROFUNG)-RELATED"/>
    <property type="match status" value="1"/>
</dbReference>
<dbReference type="SUPFAM" id="SSF57701">
    <property type="entry name" value="Zn2/Cys6 DNA-binding domain"/>
    <property type="match status" value="1"/>
</dbReference>
<evidence type="ECO:0000256" key="9">
    <source>
        <dbReference type="SAM" id="Phobius"/>
    </source>
</evidence>
<protein>
    <recommendedName>
        <fullName evidence="10">Zn(2)-C6 fungal-type domain-containing protein</fullName>
    </recommendedName>
</protein>
<evidence type="ECO:0000256" key="5">
    <source>
        <dbReference type="ARBA" id="ARBA00023125"/>
    </source>
</evidence>
<evidence type="ECO:0000313" key="11">
    <source>
        <dbReference type="EMBL" id="RDH14539.1"/>
    </source>
</evidence>
<reference evidence="11 12" key="1">
    <citation type="submission" date="2018-07" db="EMBL/GenBank/DDBJ databases">
        <title>Section-level genome sequencing of Aspergillus section Nigri to investigate inter- and intra-species variation.</title>
        <authorList>
            <consortium name="DOE Joint Genome Institute"/>
            <person name="Vesth T.C."/>
            <person name="Nybo J.L."/>
            <person name="Theobald S."/>
            <person name="Frisvad J.C."/>
            <person name="Larsen T.O."/>
            <person name="Nielsen K.F."/>
            <person name="Hoof J.B."/>
            <person name="Brandl J."/>
            <person name="Salamov A."/>
            <person name="Riley R."/>
            <person name="Gladden J.M."/>
            <person name="Phatale P."/>
            <person name="Nielsen M.T."/>
            <person name="Lyhne E.K."/>
            <person name="Kogle M.E."/>
            <person name="Strasser K."/>
            <person name="McDonnell E."/>
            <person name="Barry K."/>
            <person name="Clum A."/>
            <person name="Chen C."/>
            <person name="Nolan M."/>
            <person name="Sandor L."/>
            <person name="Kuo A."/>
            <person name="Lipzen A."/>
            <person name="Hainaut M."/>
            <person name="Drula E."/>
            <person name="Tsang A."/>
            <person name="Magnuson J.K."/>
            <person name="Henrissat B."/>
            <person name="Wiebenga A."/>
            <person name="Simmons B.A."/>
            <person name="Makela M.R."/>
            <person name="De vries R.P."/>
            <person name="Grigoriev I.V."/>
            <person name="Mortensen U.H."/>
            <person name="Baker S.E."/>
            <person name="Andersen M.R."/>
        </authorList>
    </citation>
    <scope>NUCLEOTIDE SEQUENCE [LARGE SCALE GENOMIC DNA]</scope>
    <source>
        <strain evidence="11 12">ATCC 13496</strain>
    </source>
</reference>
<evidence type="ECO:0000256" key="1">
    <source>
        <dbReference type="ARBA" id="ARBA00004123"/>
    </source>
</evidence>
<evidence type="ECO:0000256" key="3">
    <source>
        <dbReference type="ARBA" id="ARBA00022833"/>
    </source>
</evidence>